<dbReference type="Gene3D" id="3.40.50.300">
    <property type="entry name" value="P-loop containing nucleotide triphosphate hydrolases"/>
    <property type="match status" value="1"/>
</dbReference>
<evidence type="ECO:0000313" key="9">
    <source>
        <dbReference type="Proteomes" id="UP001155163"/>
    </source>
</evidence>
<dbReference type="PROSITE" id="PS50893">
    <property type="entry name" value="ABC_TRANSPORTER_2"/>
    <property type="match status" value="1"/>
</dbReference>
<dbReference type="SUPFAM" id="SSF52540">
    <property type="entry name" value="P-loop containing nucleoside triphosphate hydrolases"/>
    <property type="match status" value="1"/>
</dbReference>
<protein>
    <submittedName>
        <fullName evidence="8">Amino acid ABC transporter ATP-binding protein</fullName>
    </submittedName>
</protein>
<evidence type="ECO:0000259" key="7">
    <source>
        <dbReference type="PROSITE" id="PS50893"/>
    </source>
</evidence>
<evidence type="ECO:0000256" key="4">
    <source>
        <dbReference type="ARBA" id="ARBA00022519"/>
    </source>
</evidence>
<keyword evidence="6 8" id="KW-0067">ATP-binding</keyword>
<comment type="caution">
    <text evidence="8">The sequence shown here is derived from an EMBL/GenBank/DDBJ whole genome shotgun (WGS) entry which is preliminary data.</text>
</comment>
<reference evidence="8 9" key="2">
    <citation type="journal article" date="2023" name="Plant Pathol.">
        <title>Dismantling and reorganizing Pseudomonas marginalis sensu#lato.</title>
        <authorList>
            <person name="Sawada H."/>
            <person name="Fujikawa T."/>
            <person name="Satou M."/>
        </authorList>
    </citation>
    <scope>NUCLEOTIDE SEQUENCE [LARGE SCALE GENOMIC DNA]</scope>
    <source>
        <strain evidence="8 9">MAFF 302046</strain>
    </source>
</reference>
<dbReference type="InterPro" id="IPR017871">
    <property type="entry name" value="ABC_transporter-like_CS"/>
</dbReference>
<proteinExistence type="inferred from homology"/>
<keyword evidence="5" id="KW-0547">Nucleotide-binding</keyword>
<evidence type="ECO:0000256" key="1">
    <source>
        <dbReference type="ARBA" id="ARBA00004417"/>
    </source>
</evidence>
<dbReference type="InterPro" id="IPR030679">
    <property type="entry name" value="ABC_ATPase_HisP-typ"/>
</dbReference>
<dbReference type="GO" id="GO:0005524">
    <property type="term" value="F:ATP binding"/>
    <property type="evidence" value="ECO:0007669"/>
    <property type="project" value="UniProtKB-KW"/>
</dbReference>
<keyword evidence="3" id="KW-0813">Transport</keyword>
<comment type="subcellular location">
    <subcellularLocation>
        <location evidence="1">Cell inner membrane</location>
        <topology evidence="1">Peripheral membrane protein</topology>
    </subcellularLocation>
</comment>
<evidence type="ECO:0000256" key="2">
    <source>
        <dbReference type="ARBA" id="ARBA00005417"/>
    </source>
</evidence>
<keyword evidence="4" id="KW-0997">Cell inner membrane</keyword>
<dbReference type="EMBL" id="JALQCX010000026">
    <property type="protein sequence ID" value="MCK9815378.1"/>
    <property type="molecule type" value="Genomic_DNA"/>
</dbReference>
<dbReference type="Pfam" id="PF00005">
    <property type="entry name" value="ABC_tran"/>
    <property type="match status" value="1"/>
</dbReference>
<keyword evidence="4" id="KW-1003">Cell membrane</keyword>
<sequence>MTEPTVPSRPQIIVRDAHKSYQATRVLNGFSLEVAAGEIVCLIGPSGSGKSTLLRTLNGLAPIDAGEIEVCGIRVDDPQVDLLALRRRIGLIFQSYNLFPHLSVLDNITLAPTSVLKEPLEHARIHARELLRKVRLEDKALAFPGQLSGGQQQRVAIARSLAMRPDVMMFDEVTAALDPETVKEVLNTIKDVAASGVTCLIVTHEMQFARDIADRIYFTDQGRIVEQGPPGQLFGAPQDPRTQRFLENCL</sequence>
<gene>
    <name evidence="8" type="ORF">M1B35_14880</name>
</gene>
<dbReference type="InterPro" id="IPR027417">
    <property type="entry name" value="P-loop_NTPase"/>
</dbReference>
<comment type="similarity">
    <text evidence="2">Belongs to the ABC transporter superfamily.</text>
</comment>
<organism evidence="8 9">
    <name type="scientific">Pseudomonas morbosilactucae</name>
    <dbReference type="NCBI Taxonomy" id="2938197"/>
    <lineage>
        <taxon>Bacteria</taxon>
        <taxon>Pseudomonadati</taxon>
        <taxon>Pseudomonadota</taxon>
        <taxon>Gammaproteobacteria</taxon>
        <taxon>Pseudomonadales</taxon>
        <taxon>Pseudomonadaceae</taxon>
        <taxon>Pseudomonas</taxon>
    </lineage>
</organism>
<dbReference type="PANTHER" id="PTHR43166:SF38">
    <property type="entry name" value="L-CYSTINE TRANSPORT SYSTEM ATP-BINDING PROTEIN TCYN"/>
    <property type="match status" value="1"/>
</dbReference>
<dbReference type="SMART" id="SM00382">
    <property type="entry name" value="AAA"/>
    <property type="match status" value="1"/>
</dbReference>
<dbReference type="InterPro" id="IPR003439">
    <property type="entry name" value="ABC_transporter-like_ATP-bd"/>
</dbReference>
<dbReference type="InterPro" id="IPR003593">
    <property type="entry name" value="AAA+_ATPase"/>
</dbReference>
<name>A0ABT0JHH4_9PSED</name>
<keyword evidence="4" id="KW-0472">Membrane</keyword>
<keyword evidence="9" id="KW-1185">Reference proteome</keyword>
<evidence type="ECO:0000256" key="5">
    <source>
        <dbReference type="ARBA" id="ARBA00022741"/>
    </source>
</evidence>
<evidence type="ECO:0000256" key="3">
    <source>
        <dbReference type="ARBA" id="ARBA00022448"/>
    </source>
</evidence>
<accession>A0ABT0JHH4</accession>
<reference evidence="8 9" key="1">
    <citation type="journal article" date="2022" name="Int. J. Syst. Evol. Microbiol.">
        <title>Pseudomonas aegrilactucae sp. nov. and Pseudomonas morbosilactucae sp. nov., pathogens causing bacterial rot of lettuce in Japan.</title>
        <authorList>
            <person name="Sawada H."/>
            <person name="Fujikawa T."/>
            <person name="Satou M."/>
        </authorList>
    </citation>
    <scope>NUCLEOTIDE SEQUENCE [LARGE SCALE GENOMIC DNA]</scope>
    <source>
        <strain evidence="8 9">MAFF 302046</strain>
    </source>
</reference>
<dbReference type="PROSITE" id="PS00211">
    <property type="entry name" value="ABC_TRANSPORTER_1"/>
    <property type="match status" value="1"/>
</dbReference>
<evidence type="ECO:0000256" key="6">
    <source>
        <dbReference type="ARBA" id="ARBA00022840"/>
    </source>
</evidence>
<evidence type="ECO:0000313" key="8">
    <source>
        <dbReference type="EMBL" id="MCK9815378.1"/>
    </source>
</evidence>
<dbReference type="Proteomes" id="UP001155163">
    <property type="component" value="Unassembled WGS sequence"/>
</dbReference>
<dbReference type="PIRSF" id="PIRSF039085">
    <property type="entry name" value="ABC_ATPase_HisP"/>
    <property type="match status" value="1"/>
</dbReference>
<dbReference type="InterPro" id="IPR050086">
    <property type="entry name" value="MetN_ABC_transporter-like"/>
</dbReference>
<feature type="domain" description="ABC transporter" evidence="7">
    <location>
        <begin position="12"/>
        <end position="246"/>
    </location>
</feature>
<dbReference type="RefSeq" id="WP_123334113.1">
    <property type="nucleotide sequence ID" value="NZ_JALQCX010000026.1"/>
</dbReference>
<dbReference type="CDD" id="cd03262">
    <property type="entry name" value="ABC_HisP_GlnQ"/>
    <property type="match status" value="1"/>
</dbReference>
<dbReference type="PANTHER" id="PTHR43166">
    <property type="entry name" value="AMINO ACID IMPORT ATP-BINDING PROTEIN"/>
    <property type="match status" value="1"/>
</dbReference>